<dbReference type="Pfam" id="PF01112">
    <property type="entry name" value="Asparaginase_2"/>
    <property type="match status" value="2"/>
</dbReference>
<feature type="active site" description="Nucleophile" evidence="14">
    <location>
        <position position="133"/>
    </location>
</feature>
<comment type="catalytic activity">
    <reaction evidence="13">
        <text>L-asparagine + H2O = L-aspartate + NH4(+)</text>
        <dbReference type="Rhea" id="RHEA:21016"/>
        <dbReference type="ChEBI" id="CHEBI:15377"/>
        <dbReference type="ChEBI" id="CHEBI:28938"/>
        <dbReference type="ChEBI" id="CHEBI:29991"/>
        <dbReference type="ChEBI" id="CHEBI:58048"/>
        <dbReference type="EC" id="3.5.1.1"/>
    </reaction>
</comment>
<evidence type="ECO:0000256" key="5">
    <source>
        <dbReference type="ARBA" id="ARBA00022280"/>
    </source>
</evidence>
<dbReference type="GeneTree" id="ENSGT00950000183045"/>
<dbReference type="EC" id="3.4.19.5" evidence="3"/>
<dbReference type="EC" id="3.5.1.1" evidence="4"/>
<keyword evidence="8" id="KW-0068">Autocatalytic cleavage</keyword>
<protein>
    <recommendedName>
        <fullName evidence="5">Isoaspartyl peptidase/L-asparaginase</fullName>
        <ecNumber evidence="3">3.4.19.5</ecNumber>
        <ecNumber evidence="4">3.5.1.1</ecNumber>
    </recommendedName>
    <alternativeName>
        <fullName evidence="9">Asparaginase-like protein 1</fullName>
    </alternativeName>
    <alternativeName>
        <fullName evidence="12">Beta-aspartyl-peptidase</fullName>
    </alternativeName>
    <alternativeName>
        <fullName evidence="10">Isoaspartyl dipeptidase</fullName>
    </alternativeName>
    <alternativeName>
        <fullName evidence="11">L-asparagine amidohydrolase</fullName>
    </alternativeName>
</protein>
<feature type="site" description="Cleavage; by autolysis" evidence="16">
    <location>
        <begin position="132"/>
        <end position="133"/>
    </location>
</feature>
<dbReference type="GO" id="GO:0006508">
    <property type="term" value="P:proteolysis"/>
    <property type="evidence" value="ECO:0007669"/>
    <property type="project" value="UniProtKB-KW"/>
</dbReference>
<proteinExistence type="inferred from homology"/>
<evidence type="ECO:0000256" key="9">
    <source>
        <dbReference type="ARBA" id="ARBA00029701"/>
    </source>
</evidence>
<dbReference type="Gene3D" id="3.60.20.30">
    <property type="entry name" value="(Glycosyl)asparaginase"/>
    <property type="match status" value="1"/>
</dbReference>
<evidence type="ECO:0000256" key="13">
    <source>
        <dbReference type="ARBA" id="ARBA00049366"/>
    </source>
</evidence>
<evidence type="ECO:0000256" key="12">
    <source>
        <dbReference type="ARBA" id="ARBA00030667"/>
    </source>
</evidence>
<dbReference type="Ensembl" id="ENSNBRT00000018489.1">
    <property type="protein sequence ID" value="ENSNBRP00000017999.1"/>
    <property type="gene ID" value="ENSNBRG00000013832.1"/>
</dbReference>
<dbReference type="InterPro" id="IPR029055">
    <property type="entry name" value="Ntn_hydrolases_N"/>
</dbReference>
<feature type="binding site" evidence="15">
    <location>
        <begin position="161"/>
        <end position="164"/>
    </location>
    <ligand>
        <name>substrate</name>
    </ligand>
</feature>
<evidence type="ECO:0000256" key="16">
    <source>
        <dbReference type="PIRSR" id="PIRSR600246-3"/>
    </source>
</evidence>
<reference evidence="17" key="2">
    <citation type="submission" date="2025-09" db="UniProtKB">
        <authorList>
            <consortium name="Ensembl"/>
        </authorList>
    </citation>
    <scope>IDENTIFICATION</scope>
</reference>
<evidence type="ECO:0000313" key="17">
    <source>
        <dbReference type="Ensembl" id="ENSNBRP00000017999.1"/>
    </source>
</evidence>
<dbReference type="CDD" id="cd04702">
    <property type="entry name" value="ASRGL1_like"/>
    <property type="match status" value="1"/>
</dbReference>
<dbReference type="GO" id="GO:0008798">
    <property type="term" value="F:beta-aspartyl-peptidase activity"/>
    <property type="evidence" value="ECO:0007669"/>
    <property type="project" value="UniProtKB-EC"/>
</dbReference>
<evidence type="ECO:0000256" key="14">
    <source>
        <dbReference type="PIRSR" id="PIRSR600246-1"/>
    </source>
</evidence>
<dbReference type="GO" id="GO:0033345">
    <property type="term" value="P:L-asparagine catabolic process via L-aspartate"/>
    <property type="evidence" value="ECO:0007669"/>
    <property type="project" value="TreeGrafter"/>
</dbReference>
<dbReference type="Bgee" id="ENSNBRG00000013832">
    <property type="expression patterns" value="Expressed in liver and 4 other cell types or tissues"/>
</dbReference>
<keyword evidence="18" id="KW-1185">Reference proteome</keyword>
<evidence type="ECO:0000256" key="15">
    <source>
        <dbReference type="PIRSR" id="PIRSR600246-2"/>
    </source>
</evidence>
<evidence type="ECO:0000256" key="3">
    <source>
        <dbReference type="ARBA" id="ARBA00012879"/>
    </source>
</evidence>
<dbReference type="GO" id="GO:0005737">
    <property type="term" value="C:cytoplasm"/>
    <property type="evidence" value="ECO:0007669"/>
    <property type="project" value="TreeGrafter"/>
</dbReference>
<dbReference type="InterPro" id="IPR000246">
    <property type="entry name" value="Peptidase_T2"/>
</dbReference>
<reference evidence="17" key="1">
    <citation type="submission" date="2025-08" db="UniProtKB">
        <authorList>
            <consortium name="Ensembl"/>
        </authorList>
    </citation>
    <scope>IDENTIFICATION</scope>
</reference>
<accession>A0A3Q4MS10</accession>
<keyword evidence="6" id="KW-0645">Protease</keyword>
<dbReference type="GO" id="GO:0004067">
    <property type="term" value="F:asparaginase activity"/>
    <property type="evidence" value="ECO:0007669"/>
    <property type="project" value="UniProtKB-EC"/>
</dbReference>
<feature type="binding site" evidence="15">
    <location>
        <begin position="184"/>
        <end position="187"/>
    </location>
    <ligand>
        <name>substrate</name>
    </ligand>
</feature>
<evidence type="ECO:0000256" key="4">
    <source>
        <dbReference type="ARBA" id="ARBA00012920"/>
    </source>
</evidence>
<dbReference type="AlphaFoldDB" id="A0A3Q4MS10"/>
<name>A0A3Q4MS10_NEOBR</name>
<comment type="catalytic activity">
    <reaction evidence="1">
        <text>Cleavage of a beta-linked Asp residue from the N-terminus of a polypeptide.</text>
        <dbReference type="EC" id="3.4.19.5"/>
    </reaction>
</comment>
<dbReference type="PANTHER" id="PTHR10188:SF35">
    <property type="entry name" value="ISOASPARTYL PEPTIDASE_L-ASPARAGINASE"/>
    <property type="match status" value="1"/>
</dbReference>
<evidence type="ECO:0000256" key="1">
    <source>
        <dbReference type="ARBA" id="ARBA00000306"/>
    </source>
</evidence>
<evidence type="ECO:0000256" key="11">
    <source>
        <dbReference type="ARBA" id="ARBA00030414"/>
    </source>
</evidence>
<comment type="similarity">
    <text evidence="2">Belongs to the Ntn-hydrolase family.</text>
</comment>
<keyword evidence="7" id="KW-0378">Hydrolase</keyword>
<dbReference type="InterPro" id="IPR033844">
    <property type="entry name" value="ASRGL1_meta"/>
</dbReference>
<dbReference type="PANTHER" id="PTHR10188">
    <property type="entry name" value="L-ASPARAGINASE"/>
    <property type="match status" value="1"/>
</dbReference>
<dbReference type="Proteomes" id="UP000261580">
    <property type="component" value="Unassembled WGS sequence"/>
</dbReference>
<dbReference type="SUPFAM" id="SSF56235">
    <property type="entry name" value="N-terminal nucleophile aminohydrolases (Ntn hydrolases)"/>
    <property type="match status" value="1"/>
</dbReference>
<dbReference type="FunFam" id="3.60.20.30:FF:000001">
    <property type="entry name" value="Isoaspartyl peptidase/L-asparaginase"/>
    <property type="match status" value="1"/>
</dbReference>
<sequence>MSAVLVVHGGAWAIPDELAKASVDGVKTAAREGFSVLKRGGSAVDAVEVAVRSLEDNTVFDAGTDDGLSVNGDIQIYLMFQLCLTYFLPQTSHVMLTSQGANLFAESIGISTVPTETLVTEYERREWEKAHDTVGAVALDSAGNVACATSTGGIRNKMVGRVGDSPVIGCGGYADNLNGAVSCTGHGESILKVTLARLILSKIEQGKSVTEASQMSLQHMGDRVKGAGGAIVVSPSGHWAATFTTERMAWAAVEQDVLWYGLDPHERLKEQLPQ</sequence>
<organism evidence="17 18">
    <name type="scientific">Neolamprologus brichardi</name>
    <name type="common">Fairy cichlid</name>
    <name type="synonym">Lamprologus brichardi</name>
    <dbReference type="NCBI Taxonomy" id="32507"/>
    <lineage>
        <taxon>Eukaryota</taxon>
        <taxon>Metazoa</taxon>
        <taxon>Chordata</taxon>
        <taxon>Craniata</taxon>
        <taxon>Vertebrata</taxon>
        <taxon>Euteleostomi</taxon>
        <taxon>Actinopterygii</taxon>
        <taxon>Neopterygii</taxon>
        <taxon>Teleostei</taxon>
        <taxon>Neoteleostei</taxon>
        <taxon>Acanthomorphata</taxon>
        <taxon>Ovalentaria</taxon>
        <taxon>Cichlomorphae</taxon>
        <taxon>Cichliformes</taxon>
        <taxon>Cichlidae</taxon>
        <taxon>African cichlids</taxon>
        <taxon>Pseudocrenilabrinae</taxon>
        <taxon>Lamprologini</taxon>
        <taxon>Neolamprologus</taxon>
    </lineage>
</organism>
<evidence type="ECO:0000256" key="6">
    <source>
        <dbReference type="ARBA" id="ARBA00022670"/>
    </source>
</evidence>
<evidence type="ECO:0000256" key="10">
    <source>
        <dbReference type="ARBA" id="ARBA00029780"/>
    </source>
</evidence>
<evidence type="ECO:0000256" key="2">
    <source>
        <dbReference type="ARBA" id="ARBA00010872"/>
    </source>
</evidence>
<evidence type="ECO:0000256" key="8">
    <source>
        <dbReference type="ARBA" id="ARBA00022813"/>
    </source>
</evidence>
<evidence type="ECO:0000313" key="18">
    <source>
        <dbReference type="Proteomes" id="UP000261580"/>
    </source>
</evidence>
<evidence type="ECO:0000256" key="7">
    <source>
        <dbReference type="ARBA" id="ARBA00022801"/>
    </source>
</evidence>
<dbReference type="OMA" id="YTYDGGH"/>